<evidence type="ECO:0000256" key="2">
    <source>
        <dbReference type="SAM" id="Phobius"/>
    </source>
</evidence>
<dbReference type="PANTHER" id="PTHR33287">
    <property type="entry name" value="OS03G0453550 PROTEIN"/>
    <property type="match status" value="1"/>
</dbReference>
<dbReference type="Proteomes" id="UP001289374">
    <property type="component" value="Unassembled WGS sequence"/>
</dbReference>
<accession>A0AAE2BX96</accession>
<feature type="transmembrane region" description="Helical" evidence="2">
    <location>
        <begin position="126"/>
        <end position="148"/>
    </location>
</feature>
<keyword evidence="2" id="KW-0812">Transmembrane</keyword>
<evidence type="ECO:0000313" key="4">
    <source>
        <dbReference type="Proteomes" id="UP001289374"/>
    </source>
</evidence>
<keyword evidence="2" id="KW-1133">Transmembrane helix</keyword>
<dbReference type="PANTHER" id="PTHR33287:SF2">
    <property type="entry name" value="TRANSMEMBRANE PROTEIN"/>
    <property type="match status" value="1"/>
</dbReference>
<dbReference type="EMBL" id="JACGWL010000006">
    <property type="protein sequence ID" value="KAK4401149.1"/>
    <property type="molecule type" value="Genomic_DNA"/>
</dbReference>
<evidence type="ECO:0000256" key="1">
    <source>
        <dbReference type="SAM" id="MobiDB-lite"/>
    </source>
</evidence>
<name>A0AAE2BX96_9LAMI</name>
<reference evidence="3" key="2">
    <citation type="journal article" date="2024" name="Plant">
        <title>Genomic evolution and insights into agronomic trait innovations of Sesamum species.</title>
        <authorList>
            <person name="Miao H."/>
            <person name="Wang L."/>
            <person name="Qu L."/>
            <person name="Liu H."/>
            <person name="Sun Y."/>
            <person name="Le M."/>
            <person name="Wang Q."/>
            <person name="Wei S."/>
            <person name="Zheng Y."/>
            <person name="Lin W."/>
            <person name="Duan Y."/>
            <person name="Cao H."/>
            <person name="Xiong S."/>
            <person name="Wang X."/>
            <person name="Wei L."/>
            <person name="Li C."/>
            <person name="Ma Q."/>
            <person name="Ju M."/>
            <person name="Zhao R."/>
            <person name="Li G."/>
            <person name="Mu C."/>
            <person name="Tian Q."/>
            <person name="Mei H."/>
            <person name="Zhang T."/>
            <person name="Gao T."/>
            <person name="Zhang H."/>
        </authorList>
    </citation>
    <scope>NUCLEOTIDE SEQUENCE</scope>
    <source>
        <strain evidence="3">K16</strain>
    </source>
</reference>
<organism evidence="3 4">
    <name type="scientific">Sesamum angolense</name>
    <dbReference type="NCBI Taxonomy" id="2727404"/>
    <lineage>
        <taxon>Eukaryota</taxon>
        <taxon>Viridiplantae</taxon>
        <taxon>Streptophyta</taxon>
        <taxon>Embryophyta</taxon>
        <taxon>Tracheophyta</taxon>
        <taxon>Spermatophyta</taxon>
        <taxon>Magnoliopsida</taxon>
        <taxon>eudicotyledons</taxon>
        <taxon>Gunneridae</taxon>
        <taxon>Pentapetalae</taxon>
        <taxon>asterids</taxon>
        <taxon>lamiids</taxon>
        <taxon>Lamiales</taxon>
        <taxon>Pedaliaceae</taxon>
        <taxon>Sesamum</taxon>
    </lineage>
</organism>
<feature type="region of interest" description="Disordered" evidence="1">
    <location>
        <begin position="1"/>
        <end position="24"/>
    </location>
</feature>
<feature type="transmembrane region" description="Helical" evidence="2">
    <location>
        <begin position="63"/>
        <end position="85"/>
    </location>
</feature>
<keyword evidence="2" id="KW-0472">Membrane</keyword>
<dbReference type="AlphaFoldDB" id="A0AAE2BX96"/>
<evidence type="ECO:0000313" key="3">
    <source>
        <dbReference type="EMBL" id="KAK4401149.1"/>
    </source>
</evidence>
<sequence length="168" mass="18927">MSGLEKGRHLAESHGDREANEEGPEHLRHLQEEAFQLADFYYVFQVVMFTSFCTRASNIKCHYLWIPLALSLLVTCLNLGIVYAVTFNYTSTLDKIGRNDIMVARGNPAKSTAEPMVMRWKRMWRLLYVFGCMCPFIVFFLITSSASLNITCGQNQNAASPPPPPAAT</sequence>
<reference evidence="3" key="1">
    <citation type="submission" date="2020-06" db="EMBL/GenBank/DDBJ databases">
        <authorList>
            <person name="Li T."/>
            <person name="Hu X."/>
            <person name="Zhang T."/>
            <person name="Song X."/>
            <person name="Zhang H."/>
            <person name="Dai N."/>
            <person name="Sheng W."/>
            <person name="Hou X."/>
            <person name="Wei L."/>
        </authorList>
    </citation>
    <scope>NUCLEOTIDE SEQUENCE</scope>
    <source>
        <strain evidence="3">K16</strain>
        <tissue evidence="3">Leaf</tissue>
    </source>
</reference>
<comment type="caution">
    <text evidence="3">The sequence shown here is derived from an EMBL/GenBank/DDBJ whole genome shotgun (WGS) entry which is preliminary data.</text>
</comment>
<protein>
    <submittedName>
        <fullName evidence="3">Uncharacterized protein</fullName>
    </submittedName>
</protein>
<keyword evidence="4" id="KW-1185">Reference proteome</keyword>
<proteinExistence type="predicted"/>
<gene>
    <name evidence="3" type="ORF">Sango_1221000</name>
</gene>